<dbReference type="SUPFAM" id="SSF140453">
    <property type="entry name" value="EsxAB dimer-like"/>
    <property type="match status" value="1"/>
</dbReference>
<evidence type="ECO:0000313" key="2">
    <source>
        <dbReference type="Proteomes" id="UP001230426"/>
    </source>
</evidence>
<dbReference type="InterPro" id="IPR010310">
    <property type="entry name" value="T7SS_ESAT-6-like"/>
</dbReference>
<evidence type="ECO:0000313" key="1">
    <source>
        <dbReference type="EMBL" id="MDP9865456.1"/>
    </source>
</evidence>
<dbReference type="EMBL" id="JAUSRB010000002">
    <property type="protein sequence ID" value="MDP9865456.1"/>
    <property type="molecule type" value="Genomic_DNA"/>
</dbReference>
<organism evidence="1 2">
    <name type="scientific">Streptosporangium brasiliense</name>
    <dbReference type="NCBI Taxonomy" id="47480"/>
    <lineage>
        <taxon>Bacteria</taxon>
        <taxon>Bacillati</taxon>
        <taxon>Actinomycetota</taxon>
        <taxon>Actinomycetes</taxon>
        <taxon>Streptosporangiales</taxon>
        <taxon>Streptosporangiaceae</taxon>
        <taxon>Streptosporangium</taxon>
    </lineage>
</organism>
<name>A0ABT9R880_9ACTN</name>
<reference evidence="1 2" key="1">
    <citation type="submission" date="2023-07" db="EMBL/GenBank/DDBJ databases">
        <title>Sequencing the genomes of 1000 actinobacteria strains.</title>
        <authorList>
            <person name="Klenk H.-P."/>
        </authorList>
    </citation>
    <scope>NUCLEOTIDE SEQUENCE [LARGE SCALE GENOMIC DNA]</scope>
    <source>
        <strain evidence="1 2">DSM 44109</strain>
    </source>
</reference>
<dbReference type="Pfam" id="PF06013">
    <property type="entry name" value="WXG100"/>
    <property type="match status" value="1"/>
</dbReference>
<protein>
    <submittedName>
        <fullName evidence="1">WXG100 family type VII secretion target</fullName>
    </submittedName>
</protein>
<dbReference type="RefSeq" id="WP_306864839.1">
    <property type="nucleotide sequence ID" value="NZ_JAUSRB010000002.1"/>
</dbReference>
<dbReference type="Proteomes" id="UP001230426">
    <property type="component" value="Unassembled WGS sequence"/>
</dbReference>
<dbReference type="Gene3D" id="1.10.287.1060">
    <property type="entry name" value="ESAT-6-like"/>
    <property type="match status" value="1"/>
</dbReference>
<accession>A0ABT9R880</accession>
<dbReference type="InterPro" id="IPR036689">
    <property type="entry name" value="ESAT-6-like_sf"/>
</dbReference>
<sequence>MAQQTQVSEADLVAAINWIEESAVRIRDIQKKLDTAGAELKVNWVGQSHAAFDKVHRLWHQRIDVILGSLQTLAENIGSSNKNYAAFNQEREQAINQIEALINAAAPAQYGK</sequence>
<keyword evidence="2" id="KW-1185">Reference proteome</keyword>
<comment type="caution">
    <text evidence="1">The sequence shown here is derived from an EMBL/GenBank/DDBJ whole genome shotgun (WGS) entry which is preliminary data.</text>
</comment>
<gene>
    <name evidence="1" type="ORF">J2S55_004722</name>
</gene>
<proteinExistence type="predicted"/>